<evidence type="ECO:0000313" key="4">
    <source>
        <dbReference type="Proteomes" id="UP000254601"/>
    </source>
</evidence>
<dbReference type="PANTHER" id="PTHR44943:SF8">
    <property type="entry name" value="TPR REPEAT-CONTAINING PROTEIN MJ0263"/>
    <property type="match status" value="1"/>
</dbReference>
<keyword evidence="2" id="KW-0802">TPR repeat</keyword>
<dbReference type="Pfam" id="PF13432">
    <property type="entry name" value="TPR_16"/>
    <property type="match status" value="2"/>
</dbReference>
<evidence type="ECO:0000256" key="2">
    <source>
        <dbReference type="ARBA" id="ARBA00022803"/>
    </source>
</evidence>
<dbReference type="InterPro" id="IPR019734">
    <property type="entry name" value="TPR_rpt"/>
</dbReference>
<gene>
    <name evidence="3" type="ORF">NCTC13337_00191</name>
</gene>
<keyword evidence="4" id="KW-1185">Reference proteome</keyword>
<sequence>MRVGTVVIGLLWLVANADEPPVALLPDKGSVGSEEALLRSAAQQVQQATPPVLTNISSTASANQTPPPWSGYKAAESLATNGNPELALKQLEGRLVSAPNDAKAAYLKGLILMQLGRSEDAERWFKMMQSNFPNLPQPYNALAVIYTGRGDLLSAENTLQALLAQNPNHRSAHINLANIYLKLAQENYQKALDLNPKDAAVAQKLKALEALN</sequence>
<dbReference type="AlphaFoldDB" id="A0A380MM76"/>
<dbReference type="InterPro" id="IPR051685">
    <property type="entry name" value="Ycf3/AcsC/BcsC/TPR_MFPF"/>
</dbReference>
<protein>
    <submittedName>
        <fullName evidence="3">Flp pilus assembly protein TadD, contains TPR repeats</fullName>
    </submittedName>
</protein>
<dbReference type="SUPFAM" id="SSF48452">
    <property type="entry name" value="TPR-like"/>
    <property type="match status" value="1"/>
</dbReference>
<keyword evidence="1" id="KW-0677">Repeat</keyword>
<evidence type="ECO:0000256" key="1">
    <source>
        <dbReference type="ARBA" id="ARBA00022737"/>
    </source>
</evidence>
<name>A0A380MM76_9GAMM</name>
<dbReference type="Gene3D" id="1.25.40.10">
    <property type="entry name" value="Tetratricopeptide repeat domain"/>
    <property type="match status" value="1"/>
</dbReference>
<accession>A0A380MM76</accession>
<dbReference type="PANTHER" id="PTHR44943">
    <property type="entry name" value="CELLULOSE SYNTHASE OPERON PROTEIN C"/>
    <property type="match status" value="1"/>
</dbReference>
<dbReference type="EMBL" id="UHIC01000001">
    <property type="protein sequence ID" value="SUO93358.1"/>
    <property type="molecule type" value="Genomic_DNA"/>
</dbReference>
<dbReference type="SMART" id="SM00028">
    <property type="entry name" value="TPR"/>
    <property type="match status" value="3"/>
</dbReference>
<organism evidence="3 4">
    <name type="scientific">Suttonella ornithocola</name>
    <dbReference type="NCBI Taxonomy" id="279832"/>
    <lineage>
        <taxon>Bacteria</taxon>
        <taxon>Pseudomonadati</taxon>
        <taxon>Pseudomonadota</taxon>
        <taxon>Gammaproteobacteria</taxon>
        <taxon>Cardiobacteriales</taxon>
        <taxon>Cardiobacteriaceae</taxon>
        <taxon>Suttonella</taxon>
    </lineage>
</organism>
<dbReference type="InterPro" id="IPR011990">
    <property type="entry name" value="TPR-like_helical_dom_sf"/>
</dbReference>
<reference evidence="3 4" key="1">
    <citation type="submission" date="2018-06" db="EMBL/GenBank/DDBJ databases">
        <authorList>
            <consortium name="Pathogen Informatics"/>
            <person name="Doyle S."/>
        </authorList>
    </citation>
    <scope>NUCLEOTIDE SEQUENCE [LARGE SCALE GENOMIC DNA]</scope>
    <source>
        <strain evidence="3 4">NCTC13337</strain>
    </source>
</reference>
<proteinExistence type="predicted"/>
<evidence type="ECO:0000313" key="3">
    <source>
        <dbReference type="EMBL" id="SUO93358.1"/>
    </source>
</evidence>
<dbReference type="Proteomes" id="UP000254601">
    <property type="component" value="Unassembled WGS sequence"/>
</dbReference>